<comment type="caution">
    <text evidence="6">The sequence shown here is derived from an EMBL/GenBank/DDBJ whole genome shotgun (WGS) entry which is preliminary data.</text>
</comment>
<evidence type="ECO:0000313" key="7">
    <source>
        <dbReference type="Proteomes" id="UP000321933"/>
    </source>
</evidence>
<organism evidence="6 7">
    <name type="scientific">Parahaliea aestuarii</name>
    <dbReference type="NCBI Taxonomy" id="1852021"/>
    <lineage>
        <taxon>Bacteria</taxon>
        <taxon>Pseudomonadati</taxon>
        <taxon>Pseudomonadota</taxon>
        <taxon>Gammaproteobacteria</taxon>
        <taxon>Cellvibrionales</taxon>
        <taxon>Halieaceae</taxon>
        <taxon>Parahaliea</taxon>
    </lineage>
</organism>
<dbReference type="AlphaFoldDB" id="A0A5C8ZYM2"/>
<evidence type="ECO:0000256" key="1">
    <source>
        <dbReference type="ARBA" id="ARBA00004141"/>
    </source>
</evidence>
<dbReference type="InterPro" id="IPR004710">
    <property type="entry name" value="Bilac:Na_transpt"/>
</dbReference>
<keyword evidence="2 5" id="KW-0812">Transmembrane</keyword>
<evidence type="ECO:0000256" key="2">
    <source>
        <dbReference type="ARBA" id="ARBA00022692"/>
    </source>
</evidence>
<feature type="transmembrane region" description="Helical" evidence="5">
    <location>
        <begin position="94"/>
        <end position="117"/>
    </location>
</feature>
<dbReference type="InterPro" id="IPR002657">
    <property type="entry name" value="BilAc:Na_symport/Acr3"/>
</dbReference>
<proteinExistence type="predicted"/>
<dbReference type="Gene3D" id="1.20.1530.20">
    <property type="match status" value="1"/>
</dbReference>
<reference evidence="6 7" key="1">
    <citation type="submission" date="2019-08" db="EMBL/GenBank/DDBJ databases">
        <title>Parahaliea maris sp. nov., isolated from the surface seawater.</title>
        <authorList>
            <person name="Liu Y."/>
        </authorList>
    </citation>
    <scope>NUCLEOTIDE SEQUENCE [LARGE SCALE GENOMIC DNA]</scope>
    <source>
        <strain evidence="6 7">S2-26</strain>
    </source>
</reference>
<dbReference type="GO" id="GO:0016020">
    <property type="term" value="C:membrane"/>
    <property type="evidence" value="ECO:0007669"/>
    <property type="project" value="UniProtKB-SubCell"/>
</dbReference>
<keyword evidence="7" id="KW-1185">Reference proteome</keyword>
<dbReference type="RefSeq" id="WP_148063531.1">
    <property type="nucleotide sequence ID" value="NZ_VRYZ01000002.1"/>
</dbReference>
<evidence type="ECO:0000256" key="4">
    <source>
        <dbReference type="ARBA" id="ARBA00023136"/>
    </source>
</evidence>
<dbReference type="InterPro" id="IPR038770">
    <property type="entry name" value="Na+/solute_symporter_sf"/>
</dbReference>
<feature type="transmembrane region" description="Helical" evidence="5">
    <location>
        <begin position="259"/>
        <end position="279"/>
    </location>
</feature>
<dbReference type="PANTHER" id="PTHR10361">
    <property type="entry name" value="SODIUM-BILE ACID COTRANSPORTER"/>
    <property type="match status" value="1"/>
</dbReference>
<comment type="subcellular location">
    <subcellularLocation>
        <location evidence="1">Membrane</location>
        <topology evidence="1">Multi-pass membrane protein</topology>
    </subcellularLocation>
</comment>
<dbReference type="PANTHER" id="PTHR10361:SF24">
    <property type="entry name" value="P3 PROTEIN"/>
    <property type="match status" value="1"/>
</dbReference>
<feature type="transmembrane region" description="Helical" evidence="5">
    <location>
        <begin position="38"/>
        <end position="58"/>
    </location>
</feature>
<feature type="transmembrane region" description="Helical" evidence="5">
    <location>
        <begin position="199"/>
        <end position="219"/>
    </location>
</feature>
<dbReference type="EMBL" id="VRYZ01000002">
    <property type="protein sequence ID" value="TXS93596.1"/>
    <property type="molecule type" value="Genomic_DNA"/>
</dbReference>
<dbReference type="Pfam" id="PF01758">
    <property type="entry name" value="SBF"/>
    <property type="match status" value="1"/>
</dbReference>
<feature type="transmembrane region" description="Helical" evidence="5">
    <location>
        <begin position="168"/>
        <end position="187"/>
    </location>
</feature>
<accession>A0A5C8ZYM2</accession>
<dbReference type="OrthoDB" id="9806785at2"/>
<evidence type="ECO:0000256" key="3">
    <source>
        <dbReference type="ARBA" id="ARBA00022989"/>
    </source>
</evidence>
<dbReference type="Proteomes" id="UP000321933">
    <property type="component" value="Unassembled WGS sequence"/>
</dbReference>
<name>A0A5C8ZYM2_9GAMM</name>
<keyword evidence="3 5" id="KW-1133">Transmembrane helix</keyword>
<sequence length="297" mass="32438">MNIIDDIVLPGSLWCIMFSMGLSLTLGDFRRIFENRRALVLGVLGMLVIPPLVGFFFVTTFSPSPALAVGLMLLATCPGGMLSNLMTDLSKGDLALSLSLSVAVSAIYIFIVPIYAYFILHYFMDIEQAVDIPLGAFIWKIFSITLVPTSIGLAVRHYNKRLAESVRGYLKTIAVVVLTGAFIIILMDQVAILRDNFWTLFWIVLGMNLTILVLAFGLTRVSRLNQSETSAICIEHLIRQEGTALFIAVAIVGNREMSLPMIMNTPIGLVVCIILVVLLRKYMTGPAAATSGKAATS</sequence>
<evidence type="ECO:0000313" key="6">
    <source>
        <dbReference type="EMBL" id="TXS93596.1"/>
    </source>
</evidence>
<keyword evidence="4 5" id="KW-0472">Membrane</keyword>
<feature type="transmembrane region" description="Helical" evidence="5">
    <location>
        <begin position="64"/>
        <end position="82"/>
    </location>
</feature>
<evidence type="ECO:0000256" key="5">
    <source>
        <dbReference type="SAM" id="Phobius"/>
    </source>
</evidence>
<protein>
    <submittedName>
        <fullName evidence="6">Bile acid:sodium symporter family protein</fullName>
    </submittedName>
</protein>
<gene>
    <name evidence="6" type="ORF">FVW59_07175</name>
</gene>
<feature type="transmembrane region" description="Helical" evidence="5">
    <location>
        <begin position="231"/>
        <end position="253"/>
    </location>
</feature>
<feature type="transmembrane region" description="Helical" evidence="5">
    <location>
        <begin position="137"/>
        <end position="156"/>
    </location>
</feature>
<feature type="transmembrane region" description="Helical" evidence="5">
    <location>
        <begin position="7"/>
        <end position="26"/>
    </location>
</feature>